<keyword evidence="4" id="KW-1185">Reference proteome</keyword>
<dbReference type="AlphaFoldDB" id="A0AAD7EDR6"/>
<dbReference type="Proteomes" id="UP001218218">
    <property type="component" value="Unassembled WGS sequence"/>
</dbReference>
<feature type="signal peptide" evidence="2">
    <location>
        <begin position="1"/>
        <end position="16"/>
    </location>
</feature>
<name>A0AAD7EDR6_9AGAR</name>
<organism evidence="3 4">
    <name type="scientific">Mycena albidolilacea</name>
    <dbReference type="NCBI Taxonomy" id="1033008"/>
    <lineage>
        <taxon>Eukaryota</taxon>
        <taxon>Fungi</taxon>
        <taxon>Dikarya</taxon>
        <taxon>Basidiomycota</taxon>
        <taxon>Agaricomycotina</taxon>
        <taxon>Agaricomycetes</taxon>
        <taxon>Agaricomycetidae</taxon>
        <taxon>Agaricales</taxon>
        <taxon>Marasmiineae</taxon>
        <taxon>Mycenaceae</taxon>
        <taxon>Mycena</taxon>
    </lineage>
</organism>
<evidence type="ECO:0000256" key="2">
    <source>
        <dbReference type="SAM" id="SignalP"/>
    </source>
</evidence>
<feature type="chain" id="PRO_5042047587" evidence="2">
    <location>
        <begin position="17"/>
        <end position="158"/>
    </location>
</feature>
<feature type="compositionally biased region" description="Low complexity" evidence="1">
    <location>
        <begin position="30"/>
        <end position="45"/>
    </location>
</feature>
<evidence type="ECO:0000256" key="1">
    <source>
        <dbReference type="SAM" id="MobiDB-lite"/>
    </source>
</evidence>
<keyword evidence="2" id="KW-0732">Signal</keyword>
<feature type="region of interest" description="Disordered" evidence="1">
    <location>
        <begin position="26"/>
        <end position="62"/>
    </location>
</feature>
<comment type="caution">
    <text evidence="3">The sequence shown here is derived from an EMBL/GenBank/DDBJ whole genome shotgun (WGS) entry which is preliminary data.</text>
</comment>
<proteinExistence type="predicted"/>
<evidence type="ECO:0000313" key="4">
    <source>
        <dbReference type="Proteomes" id="UP001218218"/>
    </source>
</evidence>
<evidence type="ECO:0000313" key="3">
    <source>
        <dbReference type="EMBL" id="KAJ7314610.1"/>
    </source>
</evidence>
<protein>
    <submittedName>
        <fullName evidence="3">Uncharacterized protein</fullName>
    </submittedName>
</protein>
<accession>A0AAD7EDR6</accession>
<dbReference type="EMBL" id="JARIHO010000066">
    <property type="protein sequence ID" value="KAJ7314610.1"/>
    <property type="molecule type" value="Genomic_DNA"/>
</dbReference>
<reference evidence="3" key="1">
    <citation type="submission" date="2023-03" db="EMBL/GenBank/DDBJ databases">
        <title>Massive genome expansion in bonnet fungi (Mycena s.s.) driven by repeated elements and novel gene families across ecological guilds.</title>
        <authorList>
            <consortium name="Lawrence Berkeley National Laboratory"/>
            <person name="Harder C.B."/>
            <person name="Miyauchi S."/>
            <person name="Viragh M."/>
            <person name="Kuo A."/>
            <person name="Thoen E."/>
            <person name="Andreopoulos B."/>
            <person name="Lu D."/>
            <person name="Skrede I."/>
            <person name="Drula E."/>
            <person name="Henrissat B."/>
            <person name="Morin E."/>
            <person name="Kohler A."/>
            <person name="Barry K."/>
            <person name="LaButti K."/>
            <person name="Morin E."/>
            <person name="Salamov A."/>
            <person name="Lipzen A."/>
            <person name="Mereny Z."/>
            <person name="Hegedus B."/>
            <person name="Baldrian P."/>
            <person name="Stursova M."/>
            <person name="Weitz H."/>
            <person name="Taylor A."/>
            <person name="Grigoriev I.V."/>
            <person name="Nagy L.G."/>
            <person name="Martin F."/>
            <person name="Kauserud H."/>
        </authorList>
    </citation>
    <scope>NUCLEOTIDE SEQUENCE</scope>
    <source>
        <strain evidence="3">CBHHK002</strain>
    </source>
</reference>
<gene>
    <name evidence="3" type="ORF">DFH08DRAFT_895058</name>
</gene>
<sequence length="158" mass="17304">MSYLLIAASLSTACFPTLLDYHPPPPPLTHPATAQAAQAAQLTHTSSRTEHPQTGSSRPPRPRPMILIAIAIHLPSVAVSPAPYPHGARSRVIPRANDIYHLVLSSSRSPWLYSIFSPRFLRARPRTWLPVTRHQCTSCPRGAITALFVVCFPVCSVL</sequence>